<dbReference type="EMBL" id="KZ310658">
    <property type="protein sequence ID" value="KAG8240002.1"/>
    <property type="molecule type" value="Genomic_DNA"/>
</dbReference>
<reference evidence="2" key="2">
    <citation type="submission" date="2017-10" db="EMBL/GenBank/DDBJ databases">
        <title>Ladona fulva Genome sequencing and assembly.</title>
        <authorList>
            <person name="Murali S."/>
            <person name="Richards S."/>
            <person name="Bandaranaike D."/>
            <person name="Bellair M."/>
            <person name="Blankenburg K."/>
            <person name="Chao H."/>
            <person name="Dinh H."/>
            <person name="Doddapaneni H."/>
            <person name="Dugan-Rocha S."/>
            <person name="Elkadiri S."/>
            <person name="Gnanaolivu R."/>
            <person name="Hernandez B."/>
            <person name="Skinner E."/>
            <person name="Javaid M."/>
            <person name="Lee S."/>
            <person name="Li M."/>
            <person name="Ming W."/>
            <person name="Munidasa M."/>
            <person name="Muniz J."/>
            <person name="Nguyen L."/>
            <person name="Hughes D."/>
            <person name="Osuji N."/>
            <person name="Pu L.-L."/>
            <person name="Puazo M."/>
            <person name="Qu C."/>
            <person name="Quiroz J."/>
            <person name="Raj R."/>
            <person name="Weissenberger G."/>
            <person name="Xin Y."/>
            <person name="Zou X."/>
            <person name="Han Y."/>
            <person name="Worley K."/>
            <person name="Muzny D."/>
            <person name="Gibbs R."/>
        </authorList>
    </citation>
    <scope>NUCLEOTIDE SEQUENCE</scope>
    <source>
        <strain evidence="2">Sampled in the wild</strain>
    </source>
</reference>
<sequence>MKPPPLAYKKWGFSEQRRDELCVSDCELIGPSSLHLFDHLHQHNLMSSQFSNVGNFKPQSSTNSLVIATGNRPFVGFHYSAEGGGRQIIYHDVARAVTGRLKETLSNTVSSWLFGGQPTQEKVTVTASEPSDPMNCRFGLCDPLRKGESIVVTPNRRLSALTDNLGRIILIDNFKGVAVSEESSEKVRDYHLIHRLKKALKDSRSSSKEMQTSYVKEEVCSLIEELRCSESLMLVLITMSTHRHISAPIFIQAIKIILKRLEKGEDKFKNVKLWSMCQKIQQLLYLYIEAVASFQGKSRMKKKKEDILKEEDTTKFMTEKLKLSDSEVKDFIKLAHIFRMSHRAKVRIPAVRFEESMPLVDFLACFDLISKEEKDMKKLDESMSCQPSPISLKPELEEQNMKNLSRLLFYECLAIQDSPNDWMTKVACCGIVTKDLLSMAMHTWLSFGWHLMEDFSIEMLQRLLSMVRAVCHVKDILNNGRTRKRVYILTANSVNYNS</sequence>
<reference evidence="2" key="1">
    <citation type="submission" date="2013-04" db="EMBL/GenBank/DDBJ databases">
        <authorList>
            <person name="Qu J."/>
            <person name="Murali S.C."/>
            <person name="Bandaranaike D."/>
            <person name="Bellair M."/>
            <person name="Blankenburg K."/>
            <person name="Chao H."/>
            <person name="Dinh H."/>
            <person name="Doddapaneni H."/>
            <person name="Downs B."/>
            <person name="Dugan-Rocha S."/>
            <person name="Elkadiri S."/>
            <person name="Gnanaolivu R.D."/>
            <person name="Hernandez B."/>
            <person name="Javaid M."/>
            <person name="Jayaseelan J.C."/>
            <person name="Lee S."/>
            <person name="Li M."/>
            <person name="Ming W."/>
            <person name="Munidasa M."/>
            <person name="Muniz J."/>
            <person name="Nguyen L."/>
            <person name="Ongeri F."/>
            <person name="Osuji N."/>
            <person name="Pu L.-L."/>
            <person name="Puazo M."/>
            <person name="Qu C."/>
            <person name="Quiroz J."/>
            <person name="Raj R."/>
            <person name="Weissenberger G."/>
            <person name="Xin Y."/>
            <person name="Zou X."/>
            <person name="Han Y."/>
            <person name="Richards S."/>
            <person name="Worley K."/>
            <person name="Muzny D."/>
            <person name="Gibbs R."/>
        </authorList>
    </citation>
    <scope>NUCLEOTIDE SEQUENCE</scope>
    <source>
        <strain evidence="2">Sampled in the wild</strain>
    </source>
</reference>
<evidence type="ECO:0000313" key="3">
    <source>
        <dbReference type="Proteomes" id="UP000792457"/>
    </source>
</evidence>
<dbReference type="AlphaFoldDB" id="A0A8K0KRQ6"/>
<proteinExistence type="predicted"/>
<dbReference type="PANTHER" id="PTHR12472">
    <property type="entry name" value="RAB3-GAP REGULATORY DOMAIN"/>
    <property type="match status" value="1"/>
</dbReference>
<accession>A0A8K0KRQ6</accession>
<comment type="caution">
    <text evidence="2">The sequence shown here is derived from an EMBL/GenBank/DDBJ whole genome shotgun (WGS) entry which is preliminary data.</text>
</comment>
<protein>
    <recommendedName>
        <fullName evidence="1">Rab3-GAP regulatory subunit N-terminal domain-containing protein</fullName>
    </recommendedName>
</protein>
<gene>
    <name evidence="2" type="ORF">J437_LFUL018220</name>
</gene>
<dbReference type="PANTHER" id="PTHR12472:SF0">
    <property type="entry name" value="RAB3 GTPASE-ACTIVATING PROTEIN NON-CATALYTIC SUBUNIT"/>
    <property type="match status" value="1"/>
</dbReference>
<keyword evidence="3" id="KW-1185">Reference proteome</keyword>
<dbReference type="OrthoDB" id="2019917at2759"/>
<dbReference type="InterPro" id="IPR026059">
    <property type="entry name" value="Rab3GAP2"/>
</dbReference>
<feature type="domain" description="Rab3-GAP regulatory subunit N-terminal" evidence="1">
    <location>
        <begin position="5"/>
        <end position="179"/>
    </location>
</feature>
<evidence type="ECO:0000259" key="1">
    <source>
        <dbReference type="Pfam" id="PF14655"/>
    </source>
</evidence>
<dbReference type="Proteomes" id="UP000792457">
    <property type="component" value="Unassembled WGS sequence"/>
</dbReference>
<organism evidence="2 3">
    <name type="scientific">Ladona fulva</name>
    <name type="common">Scarce chaser dragonfly</name>
    <name type="synonym">Libellula fulva</name>
    <dbReference type="NCBI Taxonomy" id="123851"/>
    <lineage>
        <taxon>Eukaryota</taxon>
        <taxon>Metazoa</taxon>
        <taxon>Ecdysozoa</taxon>
        <taxon>Arthropoda</taxon>
        <taxon>Hexapoda</taxon>
        <taxon>Insecta</taxon>
        <taxon>Pterygota</taxon>
        <taxon>Palaeoptera</taxon>
        <taxon>Odonata</taxon>
        <taxon>Epiprocta</taxon>
        <taxon>Anisoptera</taxon>
        <taxon>Libelluloidea</taxon>
        <taxon>Libellulidae</taxon>
        <taxon>Ladona</taxon>
    </lineage>
</organism>
<name>A0A8K0KRQ6_LADFU</name>
<evidence type="ECO:0000313" key="2">
    <source>
        <dbReference type="EMBL" id="KAG8240002.1"/>
    </source>
</evidence>
<dbReference type="Pfam" id="PF14655">
    <property type="entry name" value="RAB3GAP2_N"/>
    <property type="match status" value="1"/>
</dbReference>
<dbReference type="InterPro" id="IPR032839">
    <property type="entry name" value="RAB3GAP_N"/>
</dbReference>